<dbReference type="EMBL" id="JAKZFC010000002">
    <property type="protein sequence ID" value="MCH7321904.1"/>
    <property type="molecule type" value="Genomic_DNA"/>
</dbReference>
<evidence type="ECO:0000313" key="2">
    <source>
        <dbReference type="EMBL" id="MCH7321904.1"/>
    </source>
</evidence>
<keyword evidence="1" id="KW-0472">Membrane</keyword>
<organism evidence="2 3">
    <name type="scientific">Solibacillus palustris</name>
    <dbReference type="NCBI Taxonomy" id="2908203"/>
    <lineage>
        <taxon>Bacteria</taxon>
        <taxon>Bacillati</taxon>
        <taxon>Bacillota</taxon>
        <taxon>Bacilli</taxon>
        <taxon>Bacillales</taxon>
        <taxon>Caryophanaceae</taxon>
        <taxon>Solibacillus</taxon>
    </lineage>
</organism>
<gene>
    <name evidence="2" type="ORF">LZ480_08360</name>
</gene>
<keyword evidence="3" id="KW-1185">Reference proteome</keyword>
<evidence type="ECO:0000256" key="1">
    <source>
        <dbReference type="SAM" id="Phobius"/>
    </source>
</evidence>
<sequence>MKEDIKQEEELAKWLDHYEVKIPTKKLAIKQSPFQRFIRFLGSPASDPLEKLSESTGGFHFLKLFPLAAGVFFAILQGILLF</sequence>
<keyword evidence="1" id="KW-0812">Transmembrane</keyword>
<proteinExistence type="predicted"/>
<evidence type="ECO:0000313" key="3">
    <source>
        <dbReference type="Proteomes" id="UP001316087"/>
    </source>
</evidence>
<comment type="caution">
    <text evidence="2">The sequence shown here is derived from an EMBL/GenBank/DDBJ whole genome shotgun (WGS) entry which is preliminary data.</text>
</comment>
<reference evidence="2 3" key="1">
    <citation type="submission" date="2022-03" db="EMBL/GenBank/DDBJ databases">
        <authorList>
            <person name="Jo J.-H."/>
            <person name="Im W.-T."/>
        </authorList>
    </citation>
    <scope>NUCLEOTIDE SEQUENCE [LARGE SCALE GENOMIC DNA]</scope>
    <source>
        <strain evidence="2 3">MA9</strain>
    </source>
</reference>
<dbReference type="RefSeq" id="WP_241368954.1">
    <property type="nucleotide sequence ID" value="NZ_JAKZFC010000002.1"/>
</dbReference>
<accession>A0ABS9UC78</accession>
<keyword evidence="1" id="KW-1133">Transmembrane helix</keyword>
<name>A0ABS9UC78_9BACL</name>
<dbReference type="Proteomes" id="UP001316087">
    <property type="component" value="Unassembled WGS sequence"/>
</dbReference>
<protein>
    <submittedName>
        <fullName evidence="2">Uncharacterized protein</fullName>
    </submittedName>
</protein>
<feature type="transmembrane region" description="Helical" evidence="1">
    <location>
        <begin position="61"/>
        <end position="80"/>
    </location>
</feature>